<name>A0ABR2H6U6_9EUKA</name>
<organism evidence="2 3">
    <name type="scientific">Tritrichomonas musculus</name>
    <dbReference type="NCBI Taxonomy" id="1915356"/>
    <lineage>
        <taxon>Eukaryota</taxon>
        <taxon>Metamonada</taxon>
        <taxon>Parabasalia</taxon>
        <taxon>Tritrichomonadida</taxon>
        <taxon>Tritrichomonadidae</taxon>
        <taxon>Tritrichomonas</taxon>
    </lineage>
</organism>
<sequence length="247" mass="28389">MFNYHIPPDNLQEYSEATRLLNLAVAYDKSGDLLEAIDHYQQSREKFTNAINDGRNSRRSKEVAQNGILKIDSRIGEIMLSIKNDPVNEDLFANINEGRRKVSDALNLERVGKIENAKTLYQQAKNHFNIVLQKNHSLPSFRKTSQSFMSIIDERIDKISANERFLSLSNIHFNEGNNKLSSAIAKENEGYYRDAQVLYRQAKSSFELALRQKDITPQMSQTCYNFIFLIENRKMCEAMAYALPVPA</sequence>
<dbReference type="SUPFAM" id="SSF116846">
    <property type="entry name" value="MIT domain"/>
    <property type="match status" value="1"/>
</dbReference>
<dbReference type="Pfam" id="PF04212">
    <property type="entry name" value="MIT"/>
    <property type="match status" value="1"/>
</dbReference>
<dbReference type="InterPro" id="IPR036181">
    <property type="entry name" value="MIT_dom_sf"/>
</dbReference>
<evidence type="ECO:0000313" key="3">
    <source>
        <dbReference type="Proteomes" id="UP001470230"/>
    </source>
</evidence>
<keyword evidence="3" id="KW-1185">Reference proteome</keyword>
<dbReference type="InterPro" id="IPR011990">
    <property type="entry name" value="TPR-like_helical_dom_sf"/>
</dbReference>
<dbReference type="Proteomes" id="UP001470230">
    <property type="component" value="Unassembled WGS sequence"/>
</dbReference>
<proteinExistence type="predicted"/>
<dbReference type="InterPro" id="IPR007330">
    <property type="entry name" value="MIT_dom"/>
</dbReference>
<feature type="domain" description="MIT" evidence="1">
    <location>
        <begin position="15"/>
        <end position="75"/>
    </location>
</feature>
<dbReference type="SUPFAM" id="SSF48452">
    <property type="entry name" value="TPR-like"/>
    <property type="match status" value="1"/>
</dbReference>
<dbReference type="Gene3D" id="1.20.58.80">
    <property type="entry name" value="Phosphotransferase system, lactose/cellobiose-type IIA subunit"/>
    <property type="match status" value="1"/>
</dbReference>
<protein>
    <recommendedName>
        <fullName evidence="1">MIT domain-containing protein</fullName>
    </recommendedName>
</protein>
<evidence type="ECO:0000313" key="2">
    <source>
        <dbReference type="EMBL" id="KAK8841548.1"/>
    </source>
</evidence>
<accession>A0ABR2H6U6</accession>
<gene>
    <name evidence="2" type="ORF">M9Y10_027171</name>
</gene>
<reference evidence="2 3" key="1">
    <citation type="submission" date="2024-04" db="EMBL/GenBank/DDBJ databases">
        <title>Tritrichomonas musculus Genome.</title>
        <authorList>
            <person name="Alves-Ferreira E."/>
            <person name="Grigg M."/>
            <person name="Lorenzi H."/>
            <person name="Galac M."/>
        </authorList>
    </citation>
    <scope>NUCLEOTIDE SEQUENCE [LARGE SCALE GENOMIC DNA]</scope>
    <source>
        <strain evidence="2 3">EAF2021</strain>
    </source>
</reference>
<evidence type="ECO:0000259" key="1">
    <source>
        <dbReference type="Pfam" id="PF04212"/>
    </source>
</evidence>
<dbReference type="EMBL" id="JAPFFF010000041">
    <property type="protein sequence ID" value="KAK8841548.1"/>
    <property type="molecule type" value="Genomic_DNA"/>
</dbReference>
<comment type="caution">
    <text evidence="2">The sequence shown here is derived from an EMBL/GenBank/DDBJ whole genome shotgun (WGS) entry which is preliminary data.</text>
</comment>